<gene>
    <name evidence="2" type="ORF">CSUI_008830</name>
</gene>
<accession>A0A2C6KL35</accession>
<dbReference type="GeneID" id="94432164"/>
<dbReference type="AlphaFoldDB" id="A0A2C6KL35"/>
<dbReference type="VEuPathDB" id="ToxoDB:CSUI_008830"/>
<dbReference type="Proteomes" id="UP000221165">
    <property type="component" value="Unassembled WGS sequence"/>
</dbReference>
<protein>
    <submittedName>
        <fullName evidence="2">Uncharacterized protein</fullName>
    </submittedName>
</protein>
<name>A0A2C6KL35_9APIC</name>
<comment type="caution">
    <text evidence="2">The sequence shown here is derived from an EMBL/GenBank/DDBJ whole genome shotgun (WGS) entry which is preliminary data.</text>
</comment>
<feature type="region of interest" description="Disordered" evidence="1">
    <location>
        <begin position="1"/>
        <end position="45"/>
    </location>
</feature>
<feature type="region of interest" description="Disordered" evidence="1">
    <location>
        <begin position="66"/>
        <end position="92"/>
    </location>
</feature>
<sequence>MPPNSEAPRTACRMKGRMRPWQPRSLFGGTTDRSFGAKMSKPPCARGNLRTRKVCPFPLSKRGAAFRKRGCGTPPARTTKSMCEPNRISKSL</sequence>
<proteinExistence type="predicted"/>
<reference evidence="2 3" key="1">
    <citation type="journal article" date="2017" name="Int. J. Parasitol.">
        <title>The genome of the protozoan parasite Cystoisospora suis and a reverse vaccinology approach to identify vaccine candidates.</title>
        <authorList>
            <person name="Palmieri N."/>
            <person name="Shrestha A."/>
            <person name="Ruttkowski B."/>
            <person name="Beck T."/>
            <person name="Vogl C."/>
            <person name="Tomley F."/>
            <person name="Blake D.P."/>
            <person name="Joachim A."/>
        </authorList>
    </citation>
    <scope>NUCLEOTIDE SEQUENCE [LARGE SCALE GENOMIC DNA]</scope>
    <source>
        <strain evidence="2 3">Wien I</strain>
    </source>
</reference>
<evidence type="ECO:0000313" key="3">
    <source>
        <dbReference type="Proteomes" id="UP000221165"/>
    </source>
</evidence>
<evidence type="ECO:0000256" key="1">
    <source>
        <dbReference type="SAM" id="MobiDB-lite"/>
    </source>
</evidence>
<keyword evidence="3" id="KW-1185">Reference proteome</keyword>
<dbReference type="RefSeq" id="XP_067919071.1">
    <property type="nucleotide sequence ID" value="XM_068068953.1"/>
</dbReference>
<dbReference type="EMBL" id="MIGC01005083">
    <property type="protein sequence ID" value="PHJ17348.1"/>
    <property type="molecule type" value="Genomic_DNA"/>
</dbReference>
<evidence type="ECO:0000313" key="2">
    <source>
        <dbReference type="EMBL" id="PHJ17348.1"/>
    </source>
</evidence>
<organism evidence="2 3">
    <name type="scientific">Cystoisospora suis</name>
    <dbReference type="NCBI Taxonomy" id="483139"/>
    <lineage>
        <taxon>Eukaryota</taxon>
        <taxon>Sar</taxon>
        <taxon>Alveolata</taxon>
        <taxon>Apicomplexa</taxon>
        <taxon>Conoidasida</taxon>
        <taxon>Coccidia</taxon>
        <taxon>Eucoccidiorida</taxon>
        <taxon>Eimeriorina</taxon>
        <taxon>Sarcocystidae</taxon>
        <taxon>Cystoisospora</taxon>
    </lineage>
</organism>